<protein>
    <submittedName>
        <fullName evidence="1">Uncharacterized protein</fullName>
    </submittedName>
</protein>
<dbReference type="AlphaFoldDB" id="X1GE90"/>
<name>X1GE90_9ZZZZ</name>
<accession>X1GE90</accession>
<dbReference type="EMBL" id="BARU01025034">
    <property type="protein sequence ID" value="GAH56211.1"/>
    <property type="molecule type" value="Genomic_DNA"/>
</dbReference>
<organism evidence="1">
    <name type="scientific">marine sediment metagenome</name>
    <dbReference type="NCBI Taxonomy" id="412755"/>
    <lineage>
        <taxon>unclassified sequences</taxon>
        <taxon>metagenomes</taxon>
        <taxon>ecological metagenomes</taxon>
    </lineage>
</organism>
<comment type="caution">
    <text evidence="1">The sequence shown here is derived from an EMBL/GenBank/DDBJ whole genome shotgun (WGS) entry which is preliminary data.</text>
</comment>
<gene>
    <name evidence="1" type="ORF">S03H2_40385</name>
</gene>
<sequence>MRIDEKITAGFVVFGCDSNEFVIHANFLNLEKLAGLTHQMRVCAEPNNYCRDNQLHVGGALPGVTIRTVQDVQRKVESAGSKQLTEHRVDAIGAVVETCV</sequence>
<evidence type="ECO:0000313" key="1">
    <source>
        <dbReference type="EMBL" id="GAH56211.1"/>
    </source>
</evidence>
<reference evidence="1" key="1">
    <citation type="journal article" date="2014" name="Front. Microbiol.">
        <title>High frequency of phylogenetically diverse reductive dehalogenase-homologous genes in deep subseafloor sedimentary metagenomes.</title>
        <authorList>
            <person name="Kawai M."/>
            <person name="Futagami T."/>
            <person name="Toyoda A."/>
            <person name="Takaki Y."/>
            <person name="Nishi S."/>
            <person name="Hori S."/>
            <person name="Arai W."/>
            <person name="Tsubouchi T."/>
            <person name="Morono Y."/>
            <person name="Uchiyama I."/>
            <person name="Ito T."/>
            <person name="Fujiyama A."/>
            <person name="Inagaki F."/>
            <person name="Takami H."/>
        </authorList>
    </citation>
    <scope>NUCLEOTIDE SEQUENCE</scope>
    <source>
        <strain evidence="1">Expedition CK06-06</strain>
    </source>
</reference>
<proteinExistence type="predicted"/>